<evidence type="ECO:0000313" key="4">
    <source>
        <dbReference type="EMBL" id="NNU75662.1"/>
    </source>
</evidence>
<dbReference type="InterPro" id="IPR043128">
    <property type="entry name" value="Rev_trsase/Diguanyl_cyclase"/>
</dbReference>
<reference evidence="4 5" key="1">
    <citation type="submission" date="2020-05" db="EMBL/GenBank/DDBJ databases">
        <title>Complete genome of Clostridium estertheticum subspecies estertheticum, isolated from Vacuum packed lamb meat from New Zealand imported to Switzerland.</title>
        <authorList>
            <person name="Wambui J."/>
            <person name="Stevens M.J.A."/>
            <person name="Stephan R."/>
        </authorList>
    </citation>
    <scope>NUCLEOTIDE SEQUENCE [LARGE SCALE GENOMIC DNA]</scope>
    <source>
        <strain evidence="4 5">CEST001</strain>
    </source>
</reference>
<dbReference type="AlphaFoldDB" id="A0A7Y3SV15"/>
<dbReference type="Gene3D" id="3.20.20.450">
    <property type="entry name" value="EAL domain"/>
    <property type="match status" value="1"/>
</dbReference>
<gene>
    <name evidence="4" type="ORF">HLQ16_06935</name>
</gene>
<dbReference type="SMART" id="SM00267">
    <property type="entry name" value="GGDEF"/>
    <property type="match status" value="1"/>
</dbReference>
<keyword evidence="1" id="KW-1133">Transmembrane helix</keyword>
<keyword evidence="1" id="KW-0812">Transmembrane</keyword>
<evidence type="ECO:0000259" key="2">
    <source>
        <dbReference type="PROSITE" id="PS50883"/>
    </source>
</evidence>
<dbReference type="Gene3D" id="3.30.70.270">
    <property type="match status" value="1"/>
</dbReference>
<protein>
    <submittedName>
        <fullName evidence="4">EAL domain-containing protein</fullName>
    </submittedName>
</protein>
<dbReference type="InterPro" id="IPR052155">
    <property type="entry name" value="Biofilm_reg_signaling"/>
</dbReference>
<dbReference type="Pfam" id="PF00563">
    <property type="entry name" value="EAL"/>
    <property type="match status" value="1"/>
</dbReference>
<evidence type="ECO:0000256" key="1">
    <source>
        <dbReference type="SAM" id="Phobius"/>
    </source>
</evidence>
<dbReference type="Gene3D" id="6.10.340.10">
    <property type="match status" value="1"/>
</dbReference>
<dbReference type="Pfam" id="PF05228">
    <property type="entry name" value="CHASE4"/>
    <property type="match status" value="1"/>
</dbReference>
<dbReference type="PANTHER" id="PTHR44757:SF2">
    <property type="entry name" value="BIOFILM ARCHITECTURE MAINTENANCE PROTEIN MBAA"/>
    <property type="match status" value="1"/>
</dbReference>
<evidence type="ECO:0000259" key="3">
    <source>
        <dbReference type="PROSITE" id="PS50887"/>
    </source>
</evidence>
<dbReference type="Proteomes" id="UP000531659">
    <property type="component" value="Unassembled WGS sequence"/>
</dbReference>
<dbReference type="InterPro" id="IPR029787">
    <property type="entry name" value="Nucleotide_cyclase"/>
</dbReference>
<dbReference type="InterPro" id="IPR000160">
    <property type="entry name" value="GGDEF_dom"/>
</dbReference>
<proteinExistence type="predicted"/>
<dbReference type="NCBIfam" id="TIGR00254">
    <property type="entry name" value="GGDEF"/>
    <property type="match status" value="1"/>
</dbReference>
<dbReference type="InterPro" id="IPR001633">
    <property type="entry name" value="EAL_dom"/>
</dbReference>
<evidence type="ECO:0000313" key="5">
    <source>
        <dbReference type="Proteomes" id="UP000531659"/>
    </source>
</evidence>
<dbReference type="SUPFAM" id="SSF141868">
    <property type="entry name" value="EAL domain-like"/>
    <property type="match status" value="1"/>
</dbReference>
<keyword evidence="1" id="KW-0472">Membrane</keyword>
<dbReference type="EMBL" id="JABEYB010000004">
    <property type="protein sequence ID" value="NNU75662.1"/>
    <property type="molecule type" value="Genomic_DNA"/>
</dbReference>
<comment type="caution">
    <text evidence="4">The sequence shown here is derived from an EMBL/GenBank/DDBJ whole genome shotgun (WGS) entry which is preliminary data.</text>
</comment>
<feature type="transmembrane region" description="Helical" evidence="1">
    <location>
        <begin position="268"/>
        <end position="292"/>
    </location>
</feature>
<dbReference type="PANTHER" id="PTHR44757">
    <property type="entry name" value="DIGUANYLATE CYCLASE DGCP"/>
    <property type="match status" value="1"/>
</dbReference>
<dbReference type="CDD" id="cd01948">
    <property type="entry name" value="EAL"/>
    <property type="match status" value="1"/>
</dbReference>
<name>A0A7Y3SV15_9CLOT</name>
<dbReference type="PROSITE" id="PS50887">
    <property type="entry name" value="GGDEF"/>
    <property type="match status" value="1"/>
</dbReference>
<feature type="domain" description="GGDEF" evidence="3">
    <location>
        <begin position="376"/>
        <end position="510"/>
    </location>
</feature>
<dbReference type="RefSeq" id="WP_171296392.1">
    <property type="nucleotide sequence ID" value="NZ_CP087098.1"/>
</dbReference>
<dbReference type="Pfam" id="PF00990">
    <property type="entry name" value="GGDEF"/>
    <property type="match status" value="1"/>
</dbReference>
<sequence length="770" mass="87781">MKLSAKLFKIVLLVSLILICFLYMISKSFLLKSFTDMEIDKAFKDTKVVLNYIQNDLNNINDVNLDYARWDETYNYMNNRNNKYIEDNFDDTTSMGGVKINFIFITDNQGNIVYKKNMKEDTKEMFTLAFAKNVTSNISKLLSNNNIKNVKGTLLYGKYPILISAQRITKGDGLGHSPGFLIFAKYYDKEEMDMLNQNTGLKTEMAYYDKGLILNNDFIRKNEFVKVSNEKIIIGYGLINDIFSKPSFFVKITSERNIFKKVQNTMDFYLLIVLAALIIFSLSIFILIHVFVVRKIEIINEVVENVHNYYDVFPSIILKGNDEISELGSKFNDMFQRLKKSDETIVSLANYDALTGLTNRKKLIENITDLLKNKNENLAVFFITLDKFKAINESFGHQVGDIVLAKVAERLENNIAKSKDMVSRIGGDEFIVIIRDLISAADATEIAEKIVKTLSGAYIYNDESLYIGASVGISLFPQHGNDVDALIRNADLAMYEVKNSGGHGYRLYNNIMNYNNNRMLQMEKDLKSAMERNEFITYYQPIIDLKLMKVLSAESLIRWKCGDKIIQPIEFIPIAKKIGKMVEIDNWMLLNACTQCKKWQNSGSKNFSISVNTSYKQLIQANFVQIVMNICRNQSLDPKYLNLEITEGEAMEDINLIIKVLLELKSCGIKISMDDFGTGYSSLSWLSKLPIDTIKIDRSLIINLDNNSKNIAIIKAIIAVADSLDIKVIAEGIETKTEFLTLKELGCQSIQGYLIGKPMMASDFQNEFII</sequence>
<dbReference type="CDD" id="cd01949">
    <property type="entry name" value="GGDEF"/>
    <property type="match status" value="1"/>
</dbReference>
<feature type="transmembrane region" description="Helical" evidence="1">
    <location>
        <begin position="6"/>
        <end position="25"/>
    </location>
</feature>
<dbReference type="PROSITE" id="PS50883">
    <property type="entry name" value="EAL"/>
    <property type="match status" value="1"/>
</dbReference>
<dbReference type="SUPFAM" id="SSF55073">
    <property type="entry name" value="Nucleotide cyclase"/>
    <property type="match status" value="1"/>
</dbReference>
<dbReference type="InterPro" id="IPR007892">
    <property type="entry name" value="CHASE4"/>
</dbReference>
<feature type="domain" description="EAL" evidence="2">
    <location>
        <begin position="519"/>
        <end position="770"/>
    </location>
</feature>
<dbReference type="InterPro" id="IPR035919">
    <property type="entry name" value="EAL_sf"/>
</dbReference>
<dbReference type="SMART" id="SM00052">
    <property type="entry name" value="EAL"/>
    <property type="match status" value="1"/>
</dbReference>
<accession>A0A7Y3SV15</accession>
<organism evidence="4 5">
    <name type="scientific">Clostridium estertheticum</name>
    <dbReference type="NCBI Taxonomy" id="238834"/>
    <lineage>
        <taxon>Bacteria</taxon>
        <taxon>Bacillati</taxon>
        <taxon>Bacillota</taxon>
        <taxon>Clostridia</taxon>
        <taxon>Eubacteriales</taxon>
        <taxon>Clostridiaceae</taxon>
        <taxon>Clostridium</taxon>
    </lineage>
</organism>